<name>A0A316E961_9BACT</name>
<gene>
    <name evidence="2" type="ORF">LV89_01852</name>
</gene>
<proteinExistence type="predicted"/>
<keyword evidence="3" id="KW-1185">Reference proteome</keyword>
<reference evidence="2 3" key="1">
    <citation type="submission" date="2018-05" db="EMBL/GenBank/DDBJ databases">
        <title>Genomic Encyclopedia of Archaeal and Bacterial Type Strains, Phase II (KMG-II): from individual species to whole genera.</title>
        <authorList>
            <person name="Goeker M."/>
        </authorList>
    </citation>
    <scope>NUCLEOTIDE SEQUENCE [LARGE SCALE GENOMIC DNA]</scope>
    <source>
        <strain evidence="2 3">DSM 22214</strain>
    </source>
</reference>
<dbReference type="Proteomes" id="UP000245489">
    <property type="component" value="Unassembled WGS sequence"/>
</dbReference>
<dbReference type="RefSeq" id="WP_109742613.1">
    <property type="nucleotide sequence ID" value="NZ_QGGO01000008.1"/>
</dbReference>
<evidence type="ECO:0000313" key="2">
    <source>
        <dbReference type="EMBL" id="PWK27040.1"/>
    </source>
</evidence>
<dbReference type="EMBL" id="QGGO01000008">
    <property type="protein sequence ID" value="PWK27040.1"/>
    <property type="molecule type" value="Genomic_DNA"/>
</dbReference>
<accession>A0A316E961</accession>
<keyword evidence="1" id="KW-1133">Transmembrane helix</keyword>
<feature type="transmembrane region" description="Helical" evidence="1">
    <location>
        <begin position="35"/>
        <end position="54"/>
    </location>
</feature>
<organism evidence="2 3">
    <name type="scientific">Arcicella aurantiaca</name>
    <dbReference type="NCBI Taxonomy" id="591202"/>
    <lineage>
        <taxon>Bacteria</taxon>
        <taxon>Pseudomonadati</taxon>
        <taxon>Bacteroidota</taxon>
        <taxon>Cytophagia</taxon>
        <taxon>Cytophagales</taxon>
        <taxon>Flectobacillaceae</taxon>
        <taxon>Arcicella</taxon>
    </lineage>
</organism>
<sequence length="174" mass="19738">MLILILAIAAIIGLIISVSKSIRFLRQEDTKSSSKWAWIAVSIVLVYALFALLYRKLFPSKLASNQILVGNKVRTLYVDTEAMQKVAEMSRAKQFEFVPLKTFTKDGVTFNEGQTYTGGYFNEHSELAPSLSNDFYVDNDKSTNYFKRILLITNTNSNTPNPEVRITNIPIFRV</sequence>
<comment type="caution">
    <text evidence="2">The sequence shown here is derived from an EMBL/GenBank/DDBJ whole genome shotgun (WGS) entry which is preliminary data.</text>
</comment>
<dbReference type="AlphaFoldDB" id="A0A316E961"/>
<evidence type="ECO:0000256" key="1">
    <source>
        <dbReference type="SAM" id="Phobius"/>
    </source>
</evidence>
<protein>
    <submittedName>
        <fullName evidence="2">Uncharacterized protein</fullName>
    </submittedName>
</protein>
<keyword evidence="1" id="KW-0812">Transmembrane</keyword>
<keyword evidence="1" id="KW-0472">Membrane</keyword>
<evidence type="ECO:0000313" key="3">
    <source>
        <dbReference type="Proteomes" id="UP000245489"/>
    </source>
</evidence>